<keyword evidence="2" id="KW-1185">Reference proteome</keyword>
<gene>
    <name evidence="1" type="ORF">DILT_LOCUS17195</name>
</gene>
<dbReference type="Proteomes" id="UP000281553">
    <property type="component" value="Unassembled WGS sequence"/>
</dbReference>
<dbReference type="EMBL" id="UYRU01089985">
    <property type="protein sequence ID" value="VDN37000.1"/>
    <property type="molecule type" value="Genomic_DNA"/>
</dbReference>
<accession>A0A3P7NAC2</accession>
<reference evidence="1 2" key="1">
    <citation type="submission" date="2018-11" db="EMBL/GenBank/DDBJ databases">
        <authorList>
            <consortium name="Pathogen Informatics"/>
        </authorList>
    </citation>
    <scope>NUCLEOTIDE SEQUENCE [LARGE SCALE GENOMIC DNA]</scope>
</reference>
<evidence type="ECO:0000313" key="2">
    <source>
        <dbReference type="Proteomes" id="UP000281553"/>
    </source>
</evidence>
<sequence>MEKLDQLAKRFSNRAGLLDDWLNSTEKLMEDLLNHPGTQAGAAKKADALAAEVESKAGYPTRCPRTLVCVLSPFYFLLKFCIK</sequence>
<protein>
    <submittedName>
        <fullName evidence="1">Uncharacterized protein</fullName>
    </submittedName>
</protein>
<name>A0A3P7NAC2_DIBLA</name>
<evidence type="ECO:0000313" key="1">
    <source>
        <dbReference type="EMBL" id="VDN37000.1"/>
    </source>
</evidence>
<organism evidence="1 2">
    <name type="scientific">Dibothriocephalus latus</name>
    <name type="common">Fish tapeworm</name>
    <name type="synonym">Diphyllobothrium latum</name>
    <dbReference type="NCBI Taxonomy" id="60516"/>
    <lineage>
        <taxon>Eukaryota</taxon>
        <taxon>Metazoa</taxon>
        <taxon>Spiralia</taxon>
        <taxon>Lophotrochozoa</taxon>
        <taxon>Platyhelminthes</taxon>
        <taxon>Cestoda</taxon>
        <taxon>Eucestoda</taxon>
        <taxon>Diphyllobothriidea</taxon>
        <taxon>Diphyllobothriidae</taxon>
        <taxon>Dibothriocephalus</taxon>
    </lineage>
</organism>
<proteinExistence type="predicted"/>
<dbReference type="AlphaFoldDB" id="A0A3P7NAC2"/>